<dbReference type="SUPFAM" id="SSF56784">
    <property type="entry name" value="HAD-like"/>
    <property type="match status" value="1"/>
</dbReference>
<dbReference type="STRING" id="28234.SAMN04488588_1162"/>
<keyword evidence="2" id="KW-1185">Reference proteome</keyword>
<sequence>MVKNIDFIFFDLDHTLWDFESNSKIALKNTFDKFVQNRYPLITYKNYEQTYEAINLDLWDKYRKKLITVEDLKMKRFKNTFEKFDVRLNDSAIEEINEFYLFDLSEQTALIEHTEYILEKLSKKYELGILTNGFKETQIRKMKNSGIDKYFSVLVSSDEANAIKPDRKIFDYAVNETKHKHENILYIGDDLENDIIAGKKAGLQGIWLNILSDERHPEVETILSLKELETLL</sequence>
<dbReference type="AlphaFoldDB" id="A0A1G6LVV8"/>
<dbReference type="InterPro" id="IPR052550">
    <property type="entry name" value="Pyrimidine_5'-ntase_YjjG"/>
</dbReference>
<dbReference type="EMBL" id="FMYV01000004">
    <property type="protein sequence ID" value="SDC47412.1"/>
    <property type="molecule type" value="Genomic_DNA"/>
</dbReference>
<proteinExistence type="predicted"/>
<dbReference type="InterPro" id="IPR011951">
    <property type="entry name" value="HAD-SF_hydro_IA_YjjG/PynA"/>
</dbReference>
<gene>
    <name evidence="1" type="ORF">SAMN04488588_1162</name>
</gene>
<dbReference type="Proteomes" id="UP000199322">
    <property type="component" value="Unassembled WGS sequence"/>
</dbReference>
<dbReference type="NCBIfam" id="TIGR01549">
    <property type="entry name" value="HAD-SF-IA-v1"/>
    <property type="match status" value="1"/>
</dbReference>
<dbReference type="NCBIfam" id="TIGR02254">
    <property type="entry name" value="YjjG_YfnB"/>
    <property type="match status" value="1"/>
</dbReference>
<dbReference type="PRINTS" id="PR00413">
    <property type="entry name" value="HADHALOGNASE"/>
</dbReference>
<dbReference type="GO" id="GO:0008253">
    <property type="term" value="F:5'-nucleotidase activity"/>
    <property type="evidence" value="ECO:0007669"/>
    <property type="project" value="InterPro"/>
</dbReference>
<dbReference type="InterPro" id="IPR023214">
    <property type="entry name" value="HAD_sf"/>
</dbReference>
<reference evidence="1 2" key="1">
    <citation type="submission" date="2016-10" db="EMBL/GenBank/DDBJ databases">
        <authorList>
            <person name="de Groot N.N."/>
        </authorList>
    </citation>
    <scope>NUCLEOTIDE SEQUENCE [LARGE SCALE GENOMIC DNA]</scope>
    <source>
        <strain evidence="1 2">WG14</strain>
    </source>
</reference>
<organism evidence="1 2">
    <name type="scientific">Geotoga petraea</name>
    <dbReference type="NCBI Taxonomy" id="28234"/>
    <lineage>
        <taxon>Bacteria</taxon>
        <taxon>Thermotogati</taxon>
        <taxon>Thermotogota</taxon>
        <taxon>Thermotogae</taxon>
        <taxon>Petrotogales</taxon>
        <taxon>Petrotogaceae</taxon>
        <taxon>Geotoga</taxon>
    </lineage>
</organism>
<keyword evidence="1" id="KW-0378">Hydrolase</keyword>
<dbReference type="Pfam" id="PF13419">
    <property type="entry name" value="HAD_2"/>
    <property type="match status" value="1"/>
</dbReference>
<dbReference type="InterPro" id="IPR041492">
    <property type="entry name" value="HAD_2"/>
</dbReference>
<dbReference type="InterPro" id="IPR036412">
    <property type="entry name" value="HAD-like_sf"/>
</dbReference>
<dbReference type="InterPro" id="IPR006439">
    <property type="entry name" value="HAD-SF_hydro_IA"/>
</dbReference>
<evidence type="ECO:0000313" key="2">
    <source>
        <dbReference type="Proteomes" id="UP000199322"/>
    </source>
</evidence>
<protein>
    <submittedName>
        <fullName evidence="1">Putative hydrolase of the HAD superfamily</fullName>
    </submittedName>
</protein>
<dbReference type="Gene3D" id="1.10.150.240">
    <property type="entry name" value="Putative phosphatase, domain 2"/>
    <property type="match status" value="1"/>
</dbReference>
<dbReference type="RefSeq" id="WP_091403560.1">
    <property type="nucleotide sequence ID" value="NZ_FMYV01000004.1"/>
</dbReference>
<evidence type="ECO:0000313" key="1">
    <source>
        <dbReference type="EMBL" id="SDC47412.1"/>
    </source>
</evidence>
<accession>A0A1G6LVV8</accession>
<dbReference type="InterPro" id="IPR023198">
    <property type="entry name" value="PGP-like_dom2"/>
</dbReference>
<dbReference type="Gene3D" id="3.40.50.1000">
    <property type="entry name" value="HAD superfamily/HAD-like"/>
    <property type="match status" value="1"/>
</dbReference>
<name>A0A1G6LVV8_9BACT</name>
<dbReference type="SFLD" id="SFLDS00003">
    <property type="entry name" value="Haloacid_Dehalogenase"/>
    <property type="match status" value="1"/>
</dbReference>
<dbReference type="SFLD" id="SFLDG01129">
    <property type="entry name" value="C1.5:_HAD__Beta-PGM__Phosphata"/>
    <property type="match status" value="1"/>
</dbReference>
<dbReference type="PANTHER" id="PTHR47478:SF1">
    <property type="entry name" value="PYRIMIDINE 5'-NUCLEOTIDASE YJJG"/>
    <property type="match status" value="1"/>
</dbReference>
<dbReference type="NCBIfam" id="TIGR01509">
    <property type="entry name" value="HAD-SF-IA-v3"/>
    <property type="match status" value="1"/>
</dbReference>
<dbReference type="PANTHER" id="PTHR47478">
    <property type="match status" value="1"/>
</dbReference>